<accession>A0AAJ6BN07</accession>
<reference evidence="1" key="1">
    <citation type="submission" date="2023-03" db="EMBL/GenBank/DDBJ databases">
        <title>Andean soil-derived lignocellulolytic bacterial consortium as a source of novel taxa and putative plastic-active enzymes.</title>
        <authorList>
            <person name="Diaz-Garcia L."/>
            <person name="Chuvochina M."/>
            <person name="Feuerriegel G."/>
            <person name="Bunk B."/>
            <person name="Sproer C."/>
            <person name="Streit W.R."/>
            <person name="Rodriguez L.M."/>
            <person name="Overmann J."/>
            <person name="Jimenez D.J."/>
        </authorList>
    </citation>
    <scope>NUCLEOTIDE SEQUENCE</scope>
    <source>
        <strain evidence="1">MAG 833</strain>
    </source>
</reference>
<sequence length="228" mass="23760">MTLLDEPQMDRDLLALDRAVVRAVAARIAAGPRDRPDAAAIALRALLEGLSPTEAAVIRTVWGRLDAATGPALVASGGLAQALATDRFGLGVRPLSAEDALKAADSGSRAVIDLTSDRPWWGRLLARPDLRIVAALPDDRRGRPQAFVVSREPSGPSGDDRSFWVTDSGWSEVKIADALSGAGLIADPLAAAGGLKLFVLTGYVQADDGRLKTAPGRLNGVIGAAPIF</sequence>
<dbReference type="AlphaFoldDB" id="A0AAJ6BN07"/>
<dbReference type="EMBL" id="CP119326">
    <property type="protein sequence ID" value="WEK41256.1"/>
    <property type="molecule type" value="Genomic_DNA"/>
</dbReference>
<gene>
    <name evidence="1" type="ORF">P0Y50_06515</name>
</gene>
<protein>
    <submittedName>
        <fullName evidence="1">Uncharacterized protein</fullName>
    </submittedName>
</protein>
<dbReference type="Proteomes" id="UP001213664">
    <property type="component" value="Chromosome"/>
</dbReference>
<proteinExistence type="predicted"/>
<name>A0AAJ6BN07_9CAUL</name>
<evidence type="ECO:0000313" key="2">
    <source>
        <dbReference type="Proteomes" id="UP001213664"/>
    </source>
</evidence>
<evidence type="ECO:0000313" key="1">
    <source>
        <dbReference type="EMBL" id="WEK41256.1"/>
    </source>
</evidence>
<organism evidence="1 2">
    <name type="scientific">Candidatus Brevundimonas colombiensis</name>
    <dbReference type="NCBI Taxonomy" id="3121376"/>
    <lineage>
        <taxon>Bacteria</taxon>
        <taxon>Pseudomonadati</taxon>
        <taxon>Pseudomonadota</taxon>
        <taxon>Alphaproteobacteria</taxon>
        <taxon>Caulobacterales</taxon>
        <taxon>Caulobacteraceae</taxon>
        <taxon>Brevundimonas</taxon>
    </lineage>
</organism>